<gene>
    <name evidence="3" type="ORF">RI845_08625</name>
</gene>
<accession>A0ABY9TR27</accession>
<dbReference type="Pfam" id="PF02563">
    <property type="entry name" value="Poly_export"/>
    <property type="match status" value="1"/>
</dbReference>
<reference evidence="4" key="1">
    <citation type="submission" date="2023-09" db="EMBL/GenBank/DDBJ databases">
        <authorList>
            <person name="Li S."/>
            <person name="Li X."/>
            <person name="Zhang C."/>
            <person name="Zhao Z."/>
        </authorList>
    </citation>
    <scope>NUCLEOTIDE SEQUENCE [LARGE SCALE GENOMIC DNA]</scope>
    <source>
        <strain evidence="4">SQ345</strain>
    </source>
</reference>
<dbReference type="InterPro" id="IPR049712">
    <property type="entry name" value="Poly_export"/>
</dbReference>
<dbReference type="EMBL" id="CP134146">
    <property type="protein sequence ID" value="WNC70190.1"/>
    <property type="molecule type" value="Genomic_DNA"/>
</dbReference>
<keyword evidence="4" id="KW-1185">Reference proteome</keyword>
<dbReference type="Gene3D" id="3.10.560.10">
    <property type="entry name" value="Outer membrane lipoprotein wza domain like"/>
    <property type="match status" value="1"/>
</dbReference>
<organism evidence="3 4">
    <name type="scientific">Thalassotalea nanhaiensis</name>
    <dbReference type="NCBI Taxonomy" id="3065648"/>
    <lineage>
        <taxon>Bacteria</taxon>
        <taxon>Pseudomonadati</taxon>
        <taxon>Pseudomonadota</taxon>
        <taxon>Gammaproteobacteria</taxon>
        <taxon>Alteromonadales</taxon>
        <taxon>Colwelliaceae</taxon>
        <taxon>Thalassotalea</taxon>
    </lineage>
</organism>
<evidence type="ECO:0000256" key="1">
    <source>
        <dbReference type="ARBA" id="ARBA00022729"/>
    </source>
</evidence>
<proteinExistence type="predicted"/>
<protein>
    <submittedName>
        <fullName evidence="3">Polysaccharide biosynthesis/export family protein</fullName>
    </submittedName>
</protein>
<dbReference type="PANTHER" id="PTHR33619">
    <property type="entry name" value="POLYSACCHARIDE EXPORT PROTEIN GFCE-RELATED"/>
    <property type="match status" value="1"/>
</dbReference>
<keyword evidence="1" id="KW-0732">Signal</keyword>
<evidence type="ECO:0000313" key="3">
    <source>
        <dbReference type="EMBL" id="WNC70190.1"/>
    </source>
</evidence>
<feature type="domain" description="Polysaccharide export protein N-terminal" evidence="2">
    <location>
        <begin position="119"/>
        <end position="188"/>
    </location>
</feature>
<name>A0ABY9TR27_9GAMM</name>
<dbReference type="RefSeq" id="WP_348389331.1">
    <property type="nucleotide sequence ID" value="NZ_CP134146.1"/>
</dbReference>
<dbReference type="InterPro" id="IPR003715">
    <property type="entry name" value="Poly_export_N"/>
</dbReference>
<evidence type="ECO:0000313" key="4">
    <source>
        <dbReference type="Proteomes" id="UP001248581"/>
    </source>
</evidence>
<sequence>MFYSFFYMSFHNSHLCKNKLIFLAIVSILLTSVFSCTQTDSLDTPQHSQPDFYGNEKANGTHISQQSTAKYVFATAKTCEKFQDFAAPEHYIIDKPLQLKQAAPASFPNANEQTLLNGLSPGDMVAVNIENGEGFNGNYIIDSNGLINIPLLPPIDVLGLPTNIVAEKISIEFIKKEIFKAATAHVTLQVLHWSEIEVSVSGAVFNPGRVLINETLPQKLEQDSFSYGDHSNKRLLSEALRAASGVRPDAKLDQVILLRKGWRLEADMTGILTGDPVTDYPLITGDRIIVPTTGCFQSNLVRPSQITPKGFRIFMSNLIAPAMSNSNAAVGRYSANVPYGTRLLQSAISANCVGGKQWTNAPRKVVLVSVNPLTKQTQVIERSIEELMRQSNRESINPYLMPNDAVACYDSDVTNLRDIANTIADFIIPFKLL</sequence>
<dbReference type="Proteomes" id="UP001248581">
    <property type="component" value="Chromosome"/>
</dbReference>
<dbReference type="PANTHER" id="PTHR33619:SF3">
    <property type="entry name" value="POLYSACCHARIDE EXPORT PROTEIN GFCE-RELATED"/>
    <property type="match status" value="1"/>
</dbReference>
<evidence type="ECO:0000259" key="2">
    <source>
        <dbReference type="Pfam" id="PF02563"/>
    </source>
</evidence>